<dbReference type="GeneID" id="24723263"/>
<dbReference type="EMBL" id="KJ081346">
    <property type="protein sequence ID" value="AHJ87055.1"/>
    <property type="molecule type" value="Genomic_DNA"/>
</dbReference>
<proteinExistence type="predicted"/>
<dbReference type="RefSeq" id="YP_009149578.1">
    <property type="nucleotide sequence ID" value="NC_027355.1"/>
</dbReference>
<protein>
    <submittedName>
        <fullName evidence="1">Uncharacterized protein</fullName>
    </submittedName>
</protein>
<keyword evidence="2" id="KW-1185">Reference proteome</keyword>
<dbReference type="Proteomes" id="UP000033014">
    <property type="component" value="Segment"/>
</dbReference>
<organism evidence="1 2">
    <name type="scientific">Bacillus phage BCP8-2</name>
    <dbReference type="NCBI Taxonomy" id="1129192"/>
    <lineage>
        <taxon>Viruses</taxon>
        <taxon>Duplodnaviria</taxon>
        <taxon>Heunggongvirae</taxon>
        <taxon>Uroviricota</taxon>
        <taxon>Caudoviricetes</taxon>
        <taxon>Herelleviridae</taxon>
        <taxon>Bastillevirinae</taxon>
        <taxon>Caeruleovirus</taxon>
        <taxon>Caeruleovirus BCP82</taxon>
    </lineage>
</organism>
<accession>A0A0E3D9B4</accession>
<reference evidence="1 2" key="2">
    <citation type="journal article" date="2015" name="Arch. Virol.">
        <title>Complete genome sequence analysis and identification of putative metallo-beta-lactamase and SpoIIIE homologs in Bacillus cereus group phage BCP8-2, a new member of the proposed Bastille-like group.</title>
        <authorList>
            <person name="Asare P.T."/>
            <person name="Bandara N."/>
            <person name="Jeong T.Y."/>
            <person name="Ryu S."/>
            <person name="Klumpp J."/>
            <person name="Kim K.P."/>
        </authorList>
    </citation>
    <scope>NUCLEOTIDE SEQUENCE [LARGE SCALE GENOMIC DNA]</scope>
    <source>
        <strain evidence="1">BCP8-2</strain>
    </source>
</reference>
<name>A0A0E3D9B4_9CAUD</name>
<gene>
    <name evidence="1" type="ORF">BCP8-2_017</name>
</gene>
<reference evidence="2" key="1">
    <citation type="submission" date="2014-01" db="EMBL/GenBank/DDBJ databases">
        <title>Genomic and Proteomic Analysis of Broad Host Range Virulent Bacillus Group Phage BCP8-2 Leading To the Creation of New Genus within Myoviruses.</title>
        <authorList>
            <person name="Bandara N."/>
            <person name="Asare P.T."/>
            <person name="Kim K.P."/>
        </authorList>
    </citation>
    <scope>NUCLEOTIDE SEQUENCE [LARGE SCALE GENOMIC DNA]</scope>
</reference>
<evidence type="ECO:0000313" key="1">
    <source>
        <dbReference type="EMBL" id="AHJ87055.1"/>
    </source>
</evidence>
<evidence type="ECO:0000313" key="2">
    <source>
        <dbReference type="Proteomes" id="UP000033014"/>
    </source>
</evidence>
<dbReference type="KEGG" id="vg:24723263"/>
<dbReference type="OrthoDB" id="13126at10239"/>
<sequence>MAEKPSMLQTMSTAALRTEMLDIHVDAMSLPALWEKSYLCPCRDRATRQPNQSCKVCHGRGIAYLPGREIGIIVQSQEKGVFNGDLGLLDSGTAIGTPDRDYQVAFRDRLTILAPDSTISQSFIFDVTPRRVRNGFYMVYDVKSIELARTMEDELVEGTDYTFDRAKNLFYPKEHLIGHNISLNIKTTLRYLVADLLKEHRYARDVSGKLNRLPQKLLLKREDIFIDKEAFEVGVDNKEVSLEIDAKSKPNPDGLNGFFRKREG</sequence>